<gene>
    <name evidence="2" type="ORF">NDU88_002122</name>
</gene>
<comment type="caution">
    <text evidence="2">The sequence shown here is derived from an EMBL/GenBank/DDBJ whole genome shotgun (WGS) entry which is preliminary data.</text>
</comment>
<reference evidence="2" key="1">
    <citation type="journal article" date="2022" name="bioRxiv">
        <title>Sequencing and chromosome-scale assembly of the giantPleurodeles waltlgenome.</title>
        <authorList>
            <person name="Brown T."/>
            <person name="Elewa A."/>
            <person name="Iarovenko S."/>
            <person name="Subramanian E."/>
            <person name="Araus A.J."/>
            <person name="Petzold A."/>
            <person name="Susuki M."/>
            <person name="Suzuki K.-i.T."/>
            <person name="Hayashi T."/>
            <person name="Toyoda A."/>
            <person name="Oliveira C."/>
            <person name="Osipova E."/>
            <person name="Leigh N.D."/>
            <person name="Simon A."/>
            <person name="Yun M.H."/>
        </authorList>
    </citation>
    <scope>NUCLEOTIDE SEQUENCE</scope>
    <source>
        <strain evidence="2">20211129_DDA</strain>
        <tissue evidence="2">Liver</tissue>
    </source>
</reference>
<evidence type="ECO:0000256" key="1">
    <source>
        <dbReference type="SAM" id="MobiDB-lite"/>
    </source>
</evidence>
<name>A0AAV7WKC4_PLEWA</name>
<evidence type="ECO:0000313" key="3">
    <source>
        <dbReference type="Proteomes" id="UP001066276"/>
    </source>
</evidence>
<feature type="compositionally biased region" description="Basic residues" evidence="1">
    <location>
        <begin position="26"/>
        <end position="41"/>
    </location>
</feature>
<proteinExistence type="predicted"/>
<organism evidence="2 3">
    <name type="scientific">Pleurodeles waltl</name>
    <name type="common">Iberian ribbed newt</name>
    <dbReference type="NCBI Taxonomy" id="8319"/>
    <lineage>
        <taxon>Eukaryota</taxon>
        <taxon>Metazoa</taxon>
        <taxon>Chordata</taxon>
        <taxon>Craniata</taxon>
        <taxon>Vertebrata</taxon>
        <taxon>Euteleostomi</taxon>
        <taxon>Amphibia</taxon>
        <taxon>Batrachia</taxon>
        <taxon>Caudata</taxon>
        <taxon>Salamandroidea</taxon>
        <taxon>Salamandridae</taxon>
        <taxon>Pleurodelinae</taxon>
        <taxon>Pleurodeles</taxon>
    </lineage>
</organism>
<dbReference type="AlphaFoldDB" id="A0AAV7WKC4"/>
<accession>A0AAV7WKC4</accession>
<protein>
    <submittedName>
        <fullName evidence="2">Uncharacterized protein</fullName>
    </submittedName>
</protein>
<evidence type="ECO:0000313" key="2">
    <source>
        <dbReference type="EMBL" id="KAJ1214504.1"/>
    </source>
</evidence>
<dbReference type="Proteomes" id="UP001066276">
    <property type="component" value="Chromosome 1_1"/>
</dbReference>
<feature type="compositionally biased region" description="Basic and acidic residues" evidence="1">
    <location>
        <begin position="48"/>
        <end position="92"/>
    </location>
</feature>
<keyword evidence="3" id="KW-1185">Reference proteome</keyword>
<dbReference type="EMBL" id="JANPWB010000001">
    <property type="protein sequence ID" value="KAJ1214504.1"/>
    <property type="molecule type" value="Genomic_DNA"/>
</dbReference>
<sequence>MGSTPGALLCLLTLRRKRWDQFGNKNARKTRRSREAKRGKKNTVTWNEEDKTEIRSGRETEVRRTEGTRNGRETEVRRTEGTRSRKETDVRSTQETNSRRKTVIQRTQETEEGEDVQELATFQEERGHIRYGVVTGKGRKGNKRGTEEASTMFVVAHG</sequence>
<feature type="region of interest" description="Disordered" evidence="1">
    <location>
        <begin position="20"/>
        <end position="115"/>
    </location>
</feature>